<dbReference type="Gene3D" id="2.40.110.10">
    <property type="entry name" value="Butyryl-CoA Dehydrogenase, subunit A, domain 2"/>
    <property type="match status" value="1"/>
</dbReference>
<dbReference type="GO" id="GO:0050660">
    <property type="term" value="F:flavin adenine dinucleotide binding"/>
    <property type="evidence" value="ECO:0007669"/>
    <property type="project" value="InterPro"/>
</dbReference>
<name>A0A399R411_9PROT</name>
<dbReference type="InterPro" id="IPR052161">
    <property type="entry name" value="Mycobact_Acyl-CoA_DH"/>
</dbReference>
<evidence type="ECO:0000259" key="9">
    <source>
        <dbReference type="Pfam" id="PF02771"/>
    </source>
</evidence>
<feature type="domain" description="Acyl-CoA dehydrogenase/oxidase N-terminal" evidence="9">
    <location>
        <begin position="22"/>
        <end position="135"/>
    </location>
</feature>
<feature type="domain" description="Acyl-CoA dehydrogenase/oxidase C-terminal" evidence="7">
    <location>
        <begin position="249"/>
        <end position="378"/>
    </location>
</feature>
<gene>
    <name evidence="10" type="ORF">D1224_10330</name>
</gene>
<accession>A0A399R411</accession>
<dbReference type="PANTHER" id="PTHR43292">
    <property type="entry name" value="ACYL-COA DEHYDROGENASE"/>
    <property type="match status" value="1"/>
</dbReference>
<dbReference type="InterPro" id="IPR013786">
    <property type="entry name" value="AcylCoA_DH/ox_N"/>
</dbReference>
<evidence type="ECO:0000256" key="3">
    <source>
        <dbReference type="ARBA" id="ARBA00022630"/>
    </source>
</evidence>
<organism evidence="10 11">
    <name type="scientific">Henriciella barbarensis</name>
    <dbReference type="NCBI Taxonomy" id="86342"/>
    <lineage>
        <taxon>Bacteria</taxon>
        <taxon>Pseudomonadati</taxon>
        <taxon>Pseudomonadota</taxon>
        <taxon>Alphaproteobacteria</taxon>
        <taxon>Hyphomonadales</taxon>
        <taxon>Hyphomonadaceae</taxon>
        <taxon>Henriciella</taxon>
    </lineage>
</organism>
<dbReference type="Gene3D" id="1.10.540.10">
    <property type="entry name" value="Acyl-CoA dehydrogenase/oxidase, N-terminal domain"/>
    <property type="match status" value="1"/>
</dbReference>
<dbReference type="GO" id="GO:0005886">
    <property type="term" value="C:plasma membrane"/>
    <property type="evidence" value="ECO:0007669"/>
    <property type="project" value="TreeGrafter"/>
</dbReference>
<dbReference type="Pfam" id="PF00441">
    <property type="entry name" value="Acyl-CoA_dh_1"/>
    <property type="match status" value="1"/>
</dbReference>
<dbReference type="AlphaFoldDB" id="A0A399R411"/>
<dbReference type="EMBL" id="QWGB01000005">
    <property type="protein sequence ID" value="RIJ24597.1"/>
    <property type="molecule type" value="Genomic_DNA"/>
</dbReference>
<keyword evidence="11" id="KW-1185">Reference proteome</keyword>
<dbReference type="Proteomes" id="UP000265431">
    <property type="component" value="Unassembled WGS sequence"/>
</dbReference>
<dbReference type="SUPFAM" id="SSF56645">
    <property type="entry name" value="Acyl-CoA dehydrogenase NM domain-like"/>
    <property type="match status" value="1"/>
</dbReference>
<evidence type="ECO:0000259" key="7">
    <source>
        <dbReference type="Pfam" id="PF00441"/>
    </source>
</evidence>
<reference evidence="10 11" key="1">
    <citation type="submission" date="2018-08" db="EMBL/GenBank/DDBJ databases">
        <title>Henriciella mobilis sp. nov., isolated from seawater.</title>
        <authorList>
            <person name="Cheng H."/>
            <person name="Wu Y.-H."/>
            <person name="Xu X.-W."/>
            <person name="Guo L.-L."/>
        </authorList>
    </citation>
    <scope>NUCLEOTIDE SEQUENCE [LARGE SCALE GENOMIC DNA]</scope>
    <source>
        <strain evidence="10 11">CCUG66934</strain>
    </source>
</reference>
<comment type="cofactor">
    <cofactor evidence="1 6">
        <name>FAD</name>
        <dbReference type="ChEBI" id="CHEBI:57692"/>
    </cofactor>
</comment>
<dbReference type="InterPro" id="IPR009075">
    <property type="entry name" value="AcylCo_DH/oxidase_C"/>
</dbReference>
<comment type="caution">
    <text evidence="10">The sequence shown here is derived from an EMBL/GenBank/DDBJ whole genome shotgun (WGS) entry which is preliminary data.</text>
</comment>
<dbReference type="RefSeq" id="WP_119379786.1">
    <property type="nucleotide sequence ID" value="NZ_QWGB01000005.1"/>
</dbReference>
<evidence type="ECO:0000256" key="6">
    <source>
        <dbReference type="RuleBase" id="RU362125"/>
    </source>
</evidence>
<evidence type="ECO:0000259" key="8">
    <source>
        <dbReference type="Pfam" id="PF02770"/>
    </source>
</evidence>
<dbReference type="GO" id="GO:0016627">
    <property type="term" value="F:oxidoreductase activity, acting on the CH-CH group of donors"/>
    <property type="evidence" value="ECO:0007669"/>
    <property type="project" value="InterPro"/>
</dbReference>
<dbReference type="Pfam" id="PF02770">
    <property type="entry name" value="Acyl-CoA_dh_M"/>
    <property type="match status" value="1"/>
</dbReference>
<dbReference type="Gene3D" id="1.20.140.10">
    <property type="entry name" value="Butyryl-CoA Dehydrogenase, subunit A, domain 3"/>
    <property type="match status" value="1"/>
</dbReference>
<evidence type="ECO:0000313" key="10">
    <source>
        <dbReference type="EMBL" id="RIJ24597.1"/>
    </source>
</evidence>
<dbReference type="InterPro" id="IPR037069">
    <property type="entry name" value="AcylCoA_DH/ox_N_sf"/>
</dbReference>
<evidence type="ECO:0000256" key="1">
    <source>
        <dbReference type="ARBA" id="ARBA00001974"/>
    </source>
</evidence>
<protein>
    <submittedName>
        <fullName evidence="10">Acyl-CoA dehydrogenase</fullName>
    </submittedName>
</protein>
<dbReference type="InterPro" id="IPR046373">
    <property type="entry name" value="Acyl-CoA_Oxase/DH_mid-dom_sf"/>
</dbReference>
<keyword evidence="3 6" id="KW-0285">Flavoprotein</keyword>
<dbReference type="SUPFAM" id="SSF47203">
    <property type="entry name" value="Acyl-CoA dehydrogenase C-terminal domain-like"/>
    <property type="match status" value="1"/>
</dbReference>
<evidence type="ECO:0000256" key="5">
    <source>
        <dbReference type="ARBA" id="ARBA00023002"/>
    </source>
</evidence>
<keyword evidence="4 6" id="KW-0274">FAD</keyword>
<dbReference type="Pfam" id="PF02771">
    <property type="entry name" value="Acyl-CoA_dh_N"/>
    <property type="match status" value="1"/>
</dbReference>
<proteinExistence type="inferred from homology"/>
<dbReference type="InterPro" id="IPR006091">
    <property type="entry name" value="Acyl-CoA_Oxase/DH_mid-dom"/>
</dbReference>
<evidence type="ECO:0000256" key="4">
    <source>
        <dbReference type="ARBA" id="ARBA00022827"/>
    </source>
</evidence>
<feature type="domain" description="Acyl-CoA oxidase/dehydrogenase middle" evidence="8">
    <location>
        <begin position="139"/>
        <end position="233"/>
    </location>
</feature>
<sequence>MDGSFSHDFGVLDAVDAPTPSEEFKREVNRFLERELTPELREAGRATTGLKSPSWACKEWRQKLFDKGWLAPSWPRMHGGAGWSTAERLYFEQACAANDAPLIMSSGIRTIGPLLMQEGTPAQKTHYLPRILTGEHEWCQGFSEAGAGSDLPALSMKAEFIGDHFLLNGTKLWTSFAQIATHMYMLARSEPGSSGRDGLVFLLLDMSLPGIEVRPIRCIDGSEEICEVHFDNVKAPARSALGKAGDGWRIARVLMKIARSNNTTTGTLRQAWRAAARFVAAVANDPDLKRRLHLLEADITGFEALEARLSKEHVQLNDAARSAMMKLRASELHQEITEVALEAAPHDEKALAKYFFTRAATIYSGTSEIHRNSLARAIGCP</sequence>
<evidence type="ECO:0000313" key="11">
    <source>
        <dbReference type="Proteomes" id="UP000265431"/>
    </source>
</evidence>
<dbReference type="InterPro" id="IPR009100">
    <property type="entry name" value="AcylCoA_DH/oxidase_NM_dom_sf"/>
</dbReference>
<comment type="similarity">
    <text evidence="2 6">Belongs to the acyl-CoA dehydrogenase family.</text>
</comment>
<keyword evidence="5 6" id="KW-0560">Oxidoreductase</keyword>
<evidence type="ECO:0000256" key="2">
    <source>
        <dbReference type="ARBA" id="ARBA00009347"/>
    </source>
</evidence>
<dbReference type="InterPro" id="IPR036250">
    <property type="entry name" value="AcylCo_DH-like_C"/>
</dbReference>
<dbReference type="PANTHER" id="PTHR43292:SF3">
    <property type="entry name" value="ACYL-COA DEHYDROGENASE FADE29"/>
    <property type="match status" value="1"/>
</dbReference>
<dbReference type="OrthoDB" id="5716984at2"/>